<dbReference type="AlphaFoldDB" id="A0A0A9BG65"/>
<reference evidence="1" key="2">
    <citation type="journal article" date="2015" name="Data Brief">
        <title>Shoot transcriptome of the giant reed, Arundo donax.</title>
        <authorList>
            <person name="Barrero R.A."/>
            <person name="Guerrero F.D."/>
            <person name="Moolhuijzen P."/>
            <person name="Goolsby J.A."/>
            <person name="Tidwell J."/>
            <person name="Bellgard S.E."/>
            <person name="Bellgard M.I."/>
        </authorList>
    </citation>
    <scope>NUCLEOTIDE SEQUENCE</scope>
    <source>
        <tissue evidence="1">Shoot tissue taken approximately 20 cm above the soil surface</tissue>
    </source>
</reference>
<sequence>MLVSIVSNTLECRIKVTLISNSSNKWVVIQSNELLCQCLKYSSIAIQSEGSPVQTTASFCVPFSLVKQRQRLPGAAEFADQLALENCGDQRRSRSEKRARVEGRMGT</sequence>
<organism evidence="1">
    <name type="scientific">Arundo donax</name>
    <name type="common">Giant reed</name>
    <name type="synonym">Donax arundinaceus</name>
    <dbReference type="NCBI Taxonomy" id="35708"/>
    <lineage>
        <taxon>Eukaryota</taxon>
        <taxon>Viridiplantae</taxon>
        <taxon>Streptophyta</taxon>
        <taxon>Embryophyta</taxon>
        <taxon>Tracheophyta</taxon>
        <taxon>Spermatophyta</taxon>
        <taxon>Magnoliopsida</taxon>
        <taxon>Liliopsida</taxon>
        <taxon>Poales</taxon>
        <taxon>Poaceae</taxon>
        <taxon>PACMAD clade</taxon>
        <taxon>Arundinoideae</taxon>
        <taxon>Arundineae</taxon>
        <taxon>Arundo</taxon>
    </lineage>
</organism>
<dbReference type="EMBL" id="GBRH01235549">
    <property type="protein sequence ID" value="JAD62346.1"/>
    <property type="molecule type" value="Transcribed_RNA"/>
</dbReference>
<evidence type="ECO:0000313" key="1">
    <source>
        <dbReference type="EMBL" id="JAD62346.1"/>
    </source>
</evidence>
<protein>
    <submittedName>
        <fullName evidence="1">Uncharacterized protein</fullName>
    </submittedName>
</protein>
<reference evidence="1" key="1">
    <citation type="submission" date="2014-09" db="EMBL/GenBank/DDBJ databases">
        <authorList>
            <person name="Magalhaes I.L.F."/>
            <person name="Oliveira U."/>
            <person name="Santos F.R."/>
            <person name="Vidigal T.H.D.A."/>
            <person name="Brescovit A.D."/>
            <person name="Santos A.J."/>
        </authorList>
    </citation>
    <scope>NUCLEOTIDE SEQUENCE</scope>
    <source>
        <tissue evidence="1">Shoot tissue taken approximately 20 cm above the soil surface</tissue>
    </source>
</reference>
<proteinExistence type="predicted"/>
<accession>A0A0A9BG65</accession>
<name>A0A0A9BG65_ARUDO</name>